<feature type="domain" description="Cadherin" evidence="15">
    <location>
        <begin position="479"/>
        <end position="584"/>
    </location>
</feature>
<evidence type="ECO:0000256" key="1">
    <source>
        <dbReference type="ARBA" id="ARBA00004251"/>
    </source>
</evidence>
<sequence length="1223" mass="135200">MARCSLVYLVTFHKFLCGVVILLMFVPSKSATSPRTVEYHLVEEQPTNALLGNIVVDAKLNTEYSASEIAEFHFRFLTTAVGTATYRHLFTLQNGTGFLTTTKMIDRDTICTRRSAECTIELDIAVQPVNYFQIIRVIIHVEDLNDNAPTFPQDQITVNVAENSAIGSTFVLPSANDPDAMHYGIQHYQLLSDTAKFELRVLNDTDMAEPKPRLVLRERLDREDVNAYSLKLVAWDGGNPQKFGSVKINVAILDTNDNVPKFGNDSYVVNIDETRPVDSVILRVTAEDADEGKNGEIVYSFTPETTGLQGLLFGIREKTGDIYLKKSLDYEEGSKYHLSVMAQDKGQNSQTAYVKVTVNVFDVNDHAPQITVNSLTSTGHAQITEDAAVGTFVAHVSIVDRDSGHNGEFVCSLDNPHFSLQHLYQTEYKIVSTRVFDHEEHSEFHLNLICQDKGQPSLTSTQHITVTIVDVNDHTPEFTQRVYSVSVKENVSLTGQLCQVNAVDADSGDNGLITYKLRSLDDTSPPLVIDPKTGVITTNRIFDYEQQQSFDLVVVASDHGVPPRSSTAMLSLSVIDINDEQPTFIQSTYSFGTFENQPVRTDVGTVTAYDLDSPPYNKVTYSFDWRMSDIGSFAIDEDSGRITLRKMLDREKQDTYRVVVMATNKGSDKSSSANVTIYVADRNDNAPTVDFPTHTNNTVEVPSDATRGYIVTEIKAHDLDVGINSVLQYAIMEGSGTGLFDILDPSKGTVTVKKSLSNHGNQMYRLTILVRDEGTPLLTDATELNIFVNDSIVAAVPSTGRTVGVSVMVAVIVVAMVTFVILFVTLIVLLWKRRSLAHHSKVLKYEYRIEVSKAASGGLGSLETGSDVTGSDIMHVAPQWANDRTHKGGQKSLQTEQRWPLAIDLEEMAQSPTPINARLSNTYSISPGISETKMDYTAPSVSQRHRCMQYLQDPRRKLLYTTSPRLSAHNQKPLRTISLTSEEPSFDSDQGSLTDSGRGPSEEGELLGLWNPSTSAVPAAHRGRRAVMSDHQSDRPSSALPGLRHGYHHQSAPVIYNALAQYGHTTGDTGAEIQQRYPQCSCGSSDITQKHLPSSPLREHAVKIHAAETNSDHYTKLPHRHYRSTECDDVIPVRQTPGGCHERNVEHCVRDVVDRYLPEIDRTRGCGQLPGHQGALGDEDSLHGDRASIDGESDDSTTTSGSYVLDAGDHLKEQRNVFDDVFV</sequence>
<dbReference type="PRINTS" id="PR00205">
    <property type="entry name" value="CADHERIN"/>
</dbReference>
<feature type="domain" description="Cadherin" evidence="15">
    <location>
        <begin position="375"/>
        <end position="478"/>
    </location>
</feature>
<evidence type="ECO:0000259" key="15">
    <source>
        <dbReference type="PROSITE" id="PS50268"/>
    </source>
</evidence>
<dbReference type="InterPro" id="IPR013164">
    <property type="entry name" value="Cadherin_N"/>
</dbReference>
<feature type="transmembrane region" description="Helical" evidence="14">
    <location>
        <begin position="807"/>
        <end position="831"/>
    </location>
</feature>
<evidence type="ECO:0000256" key="9">
    <source>
        <dbReference type="ARBA" id="ARBA00023136"/>
    </source>
</evidence>
<protein>
    <recommendedName>
        <fullName evidence="11">Protocadherin-20</fullName>
    </recommendedName>
</protein>
<evidence type="ECO:0000256" key="5">
    <source>
        <dbReference type="ARBA" id="ARBA00022737"/>
    </source>
</evidence>
<evidence type="ECO:0000256" key="2">
    <source>
        <dbReference type="ARBA" id="ARBA00022475"/>
    </source>
</evidence>
<dbReference type="InterPro" id="IPR050174">
    <property type="entry name" value="Protocadherin/Cadherin-CA"/>
</dbReference>
<dbReference type="CDD" id="cd11304">
    <property type="entry name" value="Cadherin_repeat"/>
    <property type="match status" value="6"/>
</dbReference>
<feature type="compositionally biased region" description="Basic and acidic residues" evidence="13">
    <location>
        <begin position="1180"/>
        <end position="1189"/>
    </location>
</feature>
<dbReference type="GO" id="GO:0007156">
    <property type="term" value="P:homophilic cell adhesion via plasma membrane adhesion molecules"/>
    <property type="evidence" value="ECO:0007669"/>
    <property type="project" value="InterPro"/>
</dbReference>
<gene>
    <name evidence="16" type="ORF">NP493_112g00026</name>
</gene>
<dbReference type="FunFam" id="2.60.40.60:FF:000005">
    <property type="entry name" value="Protocadherin 9"/>
    <property type="match status" value="1"/>
</dbReference>
<dbReference type="Gene3D" id="2.60.40.60">
    <property type="entry name" value="Cadherins"/>
    <property type="match status" value="7"/>
</dbReference>
<dbReference type="PROSITE" id="PS00232">
    <property type="entry name" value="CADHERIN_1"/>
    <property type="match status" value="4"/>
</dbReference>
<keyword evidence="2" id="KW-1003">Cell membrane</keyword>
<dbReference type="SMART" id="SM00112">
    <property type="entry name" value="CA"/>
    <property type="match status" value="7"/>
</dbReference>
<evidence type="ECO:0000256" key="11">
    <source>
        <dbReference type="ARBA" id="ARBA00072296"/>
    </source>
</evidence>
<keyword evidence="9 14" id="KW-0472">Membrane</keyword>
<evidence type="ECO:0000256" key="4">
    <source>
        <dbReference type="ARBA" id="ARBA00022729"/>
    </source>
</evidence>
<evidence type="ECO:0000256" key="12">
    <source>
        <dbReference type="PROSITE-ProRule" id="PRU00043"/>
    </source>
</evidence>
<evidence type="ECO:0000256" key="10">
    <source>
        <dbReference type="ARBA" id="ARBA00023180"/>
    </source>
</evidence>
<dbReference type="Proteomes" id="UP001209878">
    <property type="component" value="Unassembled WGS sequence"/>
</dbReference>
<dbReference type="FunFam" id="2.60.40.60:FF:000002">
    <property type="entry name" value="Protocadherin alpha 2"/>
    <property type="match status" value="1"/>
</dbReference>
<keyword evidence="6 12" id="KW-0106">Calcium</keyword>
<dbReference type="FunFam" id="2.60.40.60:FF:000020">
    <property type="entry name" value="Dachsous cadherin-related 1b"/>
    <property type="match status" value="1"/>
</dbReference>
<dbReference type="PROSITE" id="PS50268">
    <property type="entry name" value="CADHERIN_2"/>
    <property type="match status" value="7"/>
</dbReference>
<evidence type="ECO:0000256" key="3">
    <source>
        <dbReference type="ARBA" id="ARBA00022692"/>
    </source>
</evidence>
<feature type="region of interest" description="Disordered" evidence="13">
    <location>
        <begin position="1162"/>
        <end position="1204"/>
    </location>
</feature>
<evidence type="ECO:0000313" key="17">
    <source>
        <dbReference type="Proteomes" id="UP001209878"/>
    </source>
</evidence>
<reference evidence="16" key="1">
    <citation type="journal article" date="2023" name="Mol. Biol. Evol.">
        <title>Third-Generation Sequencing Reveals the Adaptive Role of the Epigenome in Three Deep-Sea Polychaetes.</title>
        <authorList>
            <person name="Perez M."/>
            <person name="Aroh O."/>
            <person name="Sun Y."/>
            <person name="Lan Y."/>
            <person name="Juniper S.K."/>
            <person name="Young C.R."/>
            <person name="Angers B."/>
            <person name="Qian P.Y."/>
        </authorList>
    </citation>
    <scope>NUCLEOTIDE SEQUENCE</scope>
    <source>
        <strain evidence="16">R07B-5</strain>
    </source>
</reference>
<organism evidence="16 17">
    <name type="scientific">Ridgeia piscesae</name>
    <name type="common">Tubeworm</name>
    <dbReference type="NCBI Taxonomy" id="27915"/>
    <lineage>
        <taxon>Eukaryota</taxon>
        <taxon>Metazoa</taxon>
        <taxon>Spiralia</taxon>
        <taxon>Lophotrochozoa</taxon>
        <taxon>Annelida</taxon>
        <taxon>Polychaeta</taxon>
        <taxon>Sedentaria</taxon>
        <taxon>Canalipalpata</taxon>
        <taxon>Sabellida</taxon>
        <taxon>Siboglinidae</taxon>
        <taxon>Ridgeia</taxon>
    </lineage>
</organism>
<name>A0AAD9P6U7_RIDPI</name>
<keyword evidence="4" id="KW-0732">Signal</keyword>
<keyword evidence="5" id="KW-0677">Repeat</keyword>
<dbReference type="GO" id="GO:0005886">
    <property type="term" value="C:plasma membrane"/>
    <property type="evidence" value="ECO:0007669"/>
    <property type="project" value="UniProtKB-SubCell"/>
</dbReference>
<keyword evidence="8 14" id="KW-1133">Transmembrane helix</keyword>
<dbReference type="FunFam" id="2.60.40.60:FF:000007">
    <property type="entry name" value="Protocadherin alpha 2"/>
    <property type="match status" value="1"/>
</dbReference>
<dbReference type="InterPro" id="IPR015919">
    <property type="entry name" value="Cadherin-like_sf"/>
</dbReference>
<accession>A0AAD9P6U7</accession>
<evidence type="ECO:0000256" key="14">
    <source>
        <dbReference type="SAM" id="Phobius"/>
    </source>
</evidence>
<dbReference type="InterPro" id="IPR002126">
    <property type="entry name" value="Cadherin-like_dom"/>
</dbReference>
<keyword evidence="17" id="KW-1185">Reference proteome</keyword>
<feature type="domain" description="Cadherin" evidence="15">
    <location>
        <begin position="263"/>
        <end position="370"/>
    </location>
</feature>
<dbReference type="GO" id="GO:0005509">
    <property type="term" value="F:calcium ion binding"/>
    <property type="evidence" value="ECO:0007669"/>
    <property type="project" value="UniProtKB-UniRule"/>
</dbReference>
<feature type="transmembrane region" description="Helical" evidence="14">
    <location>
        <begin position="7"/>
        <end position="26"/>
    </location>
</feature>
<comment type="subcellular location">
    <subcellularLocation>
        <location evidence="1">Cell membrane</location>
        <topology evidence="1">Single-pass type I membrane protein</topology>
    </subcellularLocation>
</comment>
<dbReference type="PANTHER" id="PTHR24028:SF146">
    <property type="entry name" value="CADHERIN 96CB, ISOFORM D-RELATED"/>
    <property type="match status" value="1"/>
</dbReference>
<keyword evidence="3 14" id="KW-0812">Transmembrane</keyword>
<feature type="domain" description="Cadherin" evidence="15">
    <location>
        <begin position="152"/>
        <end position="262"/>
    </location>
</feature>
<dbReference type="Pfam" id="PF08266">
    <property type="entry name" value="Cadherin_2"/>
    <property type="match status" value="1"/>
</dbReference>
<feature type="domain" description="Cadherin" evidence="15">
    <location>
        <begin position="33"/>
        <end position="151"/>
    </location>
</feature>
<feature type="domain" description="Cadherin" evidence="15">
    <location>
        <begin position="585"/>
        <end position="689"/>
    </location>
</feature>
<dbReference type="InterPro" id="IPR020894">
    <property type="entry name" value="Cadherin_CS"/>
</dbReference>
<dbReference type="PANTHER" id="PTHR24028">
    <property type="entry name" value="CADHERIN-87A"/>
    <property type="match status" value="1"/>
</dbReference>
<evidence type="ECO:0000256" key="8">
    <source>
        <dbReference type="ARBA" id="ARBA00022989"/>
    </source>
</evidence>
<comment type="caution">
    <text evidence="16">The sequence shown here is derived from an EMBL/GenBank/DDBJ whole genome shotgun (WGS) entry which is preliminary data.</text>
</comment>
<dbReference type="AlphaFoldDB" id="A0AAD9P6U7"/>
<evidence type="ECO:0000313" key="16">
    <source>
        <dbReference type="EMBL" id="KAK2189238.1"/>
    </source>
</evidence>
<evidence type="ECO:0000256" key="13">
    <source>
        <dbReference type="SAM" id="MobiDB-lite"/>
    </source>
</evidence>
<dbReference type="SUPFAM" id="SSF49313">
    <property type="entry name" value="Cadherin-like"/>
    <property type="match status" value="6"/>
</dbReference>
<dbReference type="FunFam" id="2.60.40.60:FF:000134">
    <property type="entry name" value="protocadherin Fat 4"/>
    <property type="match status" value="1"/>
</dbReference>
<evidence type="ECO:0000256" key="7">
    <source>
        <dbReference type="ARBA" id="ARBA00022889"/>
    </source>
</evidence>
<dbReference type="FunFam" id="2.60.40.60:FF:000004">
    <property type="entry name" value="Protocadherin 1 gamma 2"/>
    <property type="match status" value="1"/>
</dbReference>
<proteinExistence type="predicted"/>
<dbReference type="Pfam" id="PF00028">
    <property type="entry name" value="Cadherin"/>
    <property type="match status" value="6"/>
</dbReference>
<keyword evidence="7" id="KW-0130">Cell adhesion</keyword>
<feature type="region of interest" description="Disordered" evidence="13">
    <location>
        <begin position="961"/>
        <end position="1015"/>
    </location>
</feature>
<feature type="domain" description="Cadherin" evidence="15">
    <location>
        <begin position="693"/>
        <end position="799"/>
    </location>
</feature>
<feature type="compositionally biased region" description="Polar residues" evidence="13">
    <location>
        <begin position="961"/>
        <end position="970"/>
    </location>
</feature>
<evidence type="ECO:0000256" key="6">
    <source>
        <dbReference type="ARBA" id="ARBA00022837"/>
    </source>
</evidence>
<dbReference type="EMBL" id="JAODUO010000111">
    <property type="protein sequence ID" value="KAK2189238.1"/>
    <property type="molecule type" value="Genomic_DNA"/>
</dbReference>
<keyword evidence="10" id="KW-0325">Glycoprotein</keyword>
<feature type="compositionally biased region" description="Polar residues" evidence="13">
    <location>
        <begin position="977"/>
        <end position="995"/>
    </location>
</feature>